<accession>A0A5N6LP48</accession>
<evidence type="ECO:0000313" key="3">
    <source>
        <dbReference type="EMBL" id="KAD2394003.1"/>
    </source>
</evidence>
<keyword evidence="2" id="KW-0472">Membrane</keyword>
<dbReference type="PANTHER" id="PTHR34775">
    <property type="entry name" value="TRANSMEMBRANE PROTEIN"/>
    <property type="match status" value="1"/>
</dbReference>
<feature type="compositionally biased region" description="Polar residues" evidence="1">
    <location>
        <begin position="36"/>
        <end position="47"/>
    </location>
</feature>
<evidence type="ECO:0000256" key="2">
    <source>
        <dbReference type="SAM" id="Phobius"/>
    </source>
</evidence>
<feature type="transmembrane region" description="Helical" evidence="2">
    <location>
        <begin position="158"/>
        <end position="178"/>
    </location>
</feature>
<comment type="caution">
    <text evidence="3">The sequence shown here is derived from an EMBL/GenBank/DDBJ whole genome shotgun (WGS) entry which is preliminary data.</text>
</comment>
<name>A0A5N6LP48_9ASTR</name>
<keyword evidence="2" id="KW-0812">Transmembrane</keyword>
<evidence type="ECO:0000256" key="1">
    <source>
        <dbReference type="SAM" id="MobiDB-lite"/>
    </source>
</evidence>
<protein>
    <submittedName>
        <fullName evidence="3">Uncharacterized protein</fullName>
    </submittedName>
</protein>
<keyword evidence="2" id="KW-1133">Transmembrane helix</keyword>
<gene>
    <name evidence="3" type="ORF">E3N88_40980</name>
</gene>
<feature type="region of interest" description="Disordered" evidence="1">
    <location>
        <begin position="30"/>
        <end position="61"/>
    </location>
</feature>
<feature type="transmembrane region" description="Helical" evidence="2">
    <location>
        <begin position="267"/>
        <end position="288"/>
    </location>
</feature>
<sequence length="388" mass="44190">MNFVVLEGLNEDATAYESKISDEETIDVEEQEHLSRSTGVFESNTSGVPVFDSQDDHNKNIDDKEQEHLPKSTGFNSKDSCLPPYDPVTNYLSPRPKFLKYNPERHREILARQEKLKILLDHFIKEREEIVNKSVRNREEHEKEEEFEDDVKFGLKMFLQYLLVMVVLILMTMTIPSMNSPRVSLISLHGFNVSETEAETFDPMMLMAGHLSGIEIDKGYIKHDHNAVTVSTKDLVAMQHDHRADVCEDDEVEDLETVLDFIMLEPIILSIFGSAIAIVMLTCTRALCCSMQSEIDYVNEVFDESSYAGSFGSKSSRFLECHEINKAASSSNQTNYFDIQQSTDDSHSHGSFTIEKKIVKNKRSKTSEVMISAVRRSSRIHNRSISSP</sequence>
<organism evidence="3 4">
    <name type="scientific">Mikania micrantha</name>
    <name type="common">bitter vine</name>
    <dbReference type="NCBI Taxonomy" id="192012"/>
    <lineage>
        <taxon>Eukaryota</taxon>
        <taxon>Viridiplantae</taxon>
        <taxon>Streptophyta</taxon>
        <taxon>Embryophyta</taxon>
        <taxon>Tracheophyta</taxon>
        <taxon>Spermatophyta</taxon>
        <taxon>Magnoliopsida</taxon>
        <taxon>eudicotyledons</taxon>
        <taxon>Gunneridae</taxon>
        <taxon>Pentapetalae</taxon>
        <taxon>asterids</taxon>
        <taxon>campanulids</taxon>
        <taxon>Asterales</taxon>
        <taxon>Asteraceae</taxon>
        <taxon>Asteroideae</taxon>
        <taxon>Heliantheae alliance</taxon>
        <taxon>Eupatorieae</taxon>
        <taxon>Mikania</taxon>
    </lineage>
</organism>
<proteinExistence type="predicted"/>
<reference evidence="3 4" key="1">
    <citation type="submission" date="2019-05" db="EMBL/GenBank/DDBJ databases">
        <title>Mikania micrantha, genome provides insights into the molecular mechanism of rapid growth.</title>
        <authorList>
            <person name="Liu B."/>
        </authorList>
    </citation>
    <scope>NUCLEOTIDE SEQUENCE [LARGE SCALE GENOMIC DNA]</scope>
    <source>
        <strain evidence="3">NLD-2019</strain>
        <tissue evidence="3">Leaf</tissue>
    </source>
</reference>
<dbReference type="AlphaFoldDB" id="A0A5N6LP48"/>
<dbReference type="Proteomes" id="UP000326396">
    <property type="component" value="Linkage Group LG9"/>
</dbReference>
<dbReference type="OrthoDB" id="1711565at2759"/>
<keyword evidence="4" id="KW-1185">Reference proteome</keyword>
<dbReference type="PANTHER" id="PTHR34775:SF6">
    <property type="entry name" value="TRANSMEMBRANE PROTEIN"/>
    <property type="match status" value="1"/>
</dbReference>
<evidence type="ECO:0000313" key="4">
    <source>
        <dbReference type="Proteomes" id="UP000326396"/>
    </source>
</evidence>
<dbReference type="EMBL" id="SZYD01000019">
    <property type="protein sequence ID" value="KAD2394003.1"/>
    <property type="molecule type" value="Genomic_DNA"/>
</dbReference>